<evidence type="ECO:0000313" key="8">
    <source>
        <dbReference type="Proteomes" id="UP000310689"/>
    </source>
</evidence>
<dbReference type="EMBL" id="SPOF01000010">
    <property type="protein sequence ID" value="TIB14645.1"/>
    <property type="molecule type" value="Genomic_DNA"/>
</dbReference>
<dbReference type="OrthoDB" id="338650at2759"/>
<evidence type="ECO:0000256" key="3">
    <source>
        <dbReference type="ARBA" id="ARBA00022777"/>
    </source>
</evidence>
<dbReference type="Proteomes" id="UP000306954">
    <property type="component" value="Unassembled WGS sequence"/>
</dbReference>
<dbReference type="GO" id="GO:0000824">
    <property type="term" value="F:inositol-1,4,5,6-tetrakisphosphate 3-kinase activity"/>
    <property type="evidence" value="ECO:0007669"/>
    <property type="project" value="TreeGrafter"/>
</dbReference>
<dbReference type="EC" id="2.7.-.-" evidence="4"/>
<evidence type="ECO:0000256" key="1">
    <source>
        <dbReference type="ARBA" id="ARBA00007374"/>
    </source>
</evidence>
<dbReference type="SUPFAM" id="SSF56104">
    <property type="entry name" value="SAICAR synthase-like"/>
    <property type="match status" value="1"/>
</dbReference>
<name>A0A4V4M287_WALIC</name>
<dbReference type="InterPro" id="IPR038286">
    <property type="entry name" value="IPK_sf"/>
</dbReference>
<dbReference type="GO" id="GO:0046854">
    <property type="term" value="P:phosphatidylinositol phosphate biosynthetic process"/>
    <property type="evidence" value="ECO:0007669"/>
    <property type="project" value="TreeGrafter"/>
</dbReference>
<keyword evidence="3 4" id="KW-0418">Kinase</keyword>
<organism evidence="6 8">
    <name type="scientific">Wallemia ichthyophaga</name>
    <dbReference type="NCBI Taxonomy" id="245174"/>
    <lineage>
        <taxon>Eukaryota</taxon>
        <taxon>Fungi</taxon>
        <taxon>Dikarya</taxon>
        <taxon>Basidiomycota</taxon>
        <taxon>Wallemiomycotina</taxon>
        <taxon>Wallemiomycetes</taxon>
        <taxon>Wallemiales</taxon>
        <taxon>Wallemiaceae</taxon>
        <taxon>Wallemia</taxon>
    </lineage>
</organism>
<reference evidence="7 8" key="1">
    <citation type="submission" date="2019-03" db="EMBL/GenBank/DDBJ databases">
        <title>Sequencing 23 genomes of Wallemia ichthyophaga.</title>
        <authorList>
            <person name="Gostincar C."/>
        </authorList>
    </citation>
    <scope>NUCLEOTIDE SEQUENCE [LARGE SCALE GENOMIC DNA]</scope>
    <source>
        <strain evidence="6 8">EXF-6200</strain>
        <strain evidence="5 7">EXF-8621</strain>
    </source>
</reference>
<dbReference type="EMBL" id="SPOI01000003">
    <property type="protein sequence ID" value="TIB42935.1"/>
    <property type="molecule type" value="Genomic_DNA"/>
</dbReference>
<comment type="similarity">
    <text evidence="1 4">Belongs to the inositol phosphokinase (IPK) family.</text>
</comment>
<evidence type="ECO:0000313" key="6">
    <source>
        <dbReference type="EMBL" id="TIB42935.1"/>
    </source>
</evidence>
<dbReference type="InterPro" id="IPR005522">
    <property type="entry name" value="IPK"/>
</dbReference>
<proteinExistence type="inferred from homology"/>
<dbReference type="PANTHER" id="PTHR12400:SF108">
    <property type="entry name" value="KINASE"/>
    <property type="match status" value="1"/>
</dbReference>
<dbReference type="GO" id="GO:0032958">
    <property type="term" value="P:inositol phosphate biosynthetic process"/>
    <property type="evidence" value="ECO:0007669"/>
    <property type="project" value="InterPro"/>
</dbReference>
<dbReference type="OMA" id="FRICGMK"/>
<evidence type="ECO:0000256" key="2">
    <source>
        <dbReference type="ARBA" id="ARBA00022679"/>
    </source>
</evidence>
<sequence>MPSSPLQVVGGHKDTIELDEDDMLIKTTNPTELDFYQSVNIAHSIYHHIPHFYGALKLHSAPNPPSAEDAPKEAIVLENLTDYFSIPNICDIKLGKVLYDDHATPEKQQRMEQSSINTTSHATGIRFTGFKVWNTAKEDYDVTDKAYGKSLTPQQLPDALRRFIPIPHSLTIKQLKFVVSSIHSQLLSVRDAVSLMPFRSISSSILIVHEADSDDFLEEQAAMVKLIDFAHTRLTDADTPDMNILAGIDTLIDLVYNYKEYINQL</sequence>
<dbReference type="GO" id="GO:0005634">
    <property type="term" value="C:nucleus"/>
    <property type="evidence" value="ECO:0007669"/>
    <property type="project" value="TreeGrafter"/>
</dbReference>
<dbReference type="GO" id="GO:0008440">
    <property type="term" value="F:inositol-1,4,5-trisphosphate 3-kinase activity"/>
    <property type="evidence" value="ECO:0007669"/>
    <property type="project" value="TreeGrafter"/>
</dbReference>
<accession>A0A4V4M287</accession>
<evidence type="ECO:0000313" key="5">
    <source>
        <dbReference type="EMBL" id="TIB14645.1"/>
    </source>
</evidence>
<dbReference type="AlphaFoldDB" id="A0A4V4M287"/>
<comment type="caution">
    <text evidence="6">The sequence shown here is derived from an EMBL/GenBank/DDBJ whole genome shotgun (WGS) entry which is preliminary data.</text>
</comment>
<dbReference type="Pfam" id="PF03770">
    <property type="entry name" value="IPK"/>
    <property type="match status" value="1"/>
</dbReference>
<dbReference type="Gene3D" id="3.30.470.160">
    <property type="entry name" value="Inositol polyphosphate kinase"/>
    <property type="match status" value="1"/>
</dbReference>
<evidence type="ECO:0000256" key="4">
    <source>
        <dbReference type="RuleBase" id="RU363090"/>
    </source>
</evidence>
<dbReference type="GO" id="GO:0005737">
    <property type="term" value="C:cytoplasm"/>
    <property type="evidence" value="ECO:0007669"/>
    <property type="project" value="TreeGrafter"/>
</dbReference>
<dbReference type="PANTHER" id="PTHR12400">
    <property type="entry name" value="INOSITOL POLYPHOSPHATE KINASE"/>
    <property type="match status" value="1"/>
</dbReference>
<keyword evidence="2 4" id="KW-0808">Transferase</keyword>
<evidence type="ECO:0000313" key="7">
    <source>
        <dbReference type="Proteomes" id="UP000306954"/>
    </source>
</evidence>
<dbReference type="Proteomes" id="UP000310689">
    <property type="component" value="Unassembled WGS sequence"/>
</dbReference>
<protein>
    <recommendedName>
        <fullName evidence="4">Kinase</fullName>
        <ecNumber evidence="4">2.7.-.-</ecNumber>
    </recommendedName>
</protein>
<gene>
    <name evidence="6" type="ORF">E3P86_00148</name>
    <name evidence="5" type="ORF">E3P90_01195</name>
</gene>